<name>A0A8S0WP91_CYCAE</name>
<reference evidence="1 2" key="1">
    <citation type="submission" date="2020-01" db="EMBL/GenBank/DDBJ databases">
        <authorList>
            <person name="Gupta K D."/>
        </authorList>
    </citation>
    <scope>NUCLEOTIDE SEQUENCE [LARGE SCALE GENOMIC DNA]</scope>
</reference>
<sequence>MGGSCEAGFKICSCAWFDIANIANLHHSPKLGIYVVDEGGVKCVLTLPLHSVRGARFQSHSHWKIAGGPPVIKSSIGTAVLHRATASRGSRWPTYWLVRYIYAFN</sequence>
<accession>A0A8S0WP91</accession>
<organism evidence="1 2">
    <name type="scientific">Cyclocybe aegerita</name>
    <name type="common">Black poplar mushroom</name>
    <name type="synonym">Agrocybe aegerita</name>
    <dbReference type="NCBI Taxonomy" id="1973307"/>
    <lineage>
        <taxon>Eukaryota</taxon>
        <taxon>Fungi</taxon>
        <taxon>Dikarya</taxon>
        <taxon>Basidiomycota</taxon>
        <taxon>Agaricomycotina</taxon>
        <taxon>Agaricomycetes</taxon>
        <taxon>Agaricomycetidae</taxon>
        <taxon>Agaricales</taxon>
        <taxon>Agaricineae</taxon>
        <taxon>Bolbitiaceae</taxon>
        <taxon>Cyclocybe</taxon>
    </lineage>
</organism>
<protein>
    <submittedName>
        <fullName evidence="1">Uncharacterized protein</fullName>
    </submittedName>
</protein>
<evidence type="ECO:0000313" key="1">
    <source>
        <dbReference type="EMBL" id="CAA7267307.1"/>
    </source>
</evidence>
<evidence type="ECO:0000313" key="2">
    <source>
        <dbReference type="Proteomes" id="UP000467700"/>
    </source>
</evidence>
<proteinExistence type="predicted"/>
<comment type="caution">
    <text evidence="1">The sequence shown here is derived from an EMBL/GenBank/DDBJ whole genome shotgun (WGS) entry which is preliminary data.</text>
</comment>
<dbReference type="EMBL" id="CACVBS010000058">
    <property type="protein sequence ID" value="CAA7267307.1"/>
    <property type="molecule type" value="Genomic_DNA"/>
</dbReference>
<keyword evidence="2" id="KW-1185">Reference proteome</keyword>
<dbReference type="Proteomes" id="UP000467700">
    <property type="component" value="Unassembled WGS sequence"/>
</dbReference>
<gene>
    <name evidence="1" type="ORF">AAE3_LOCUS9519</name>
</gene>
<dbReference type="AlphaFoldDB" id="A0A8S0WP91"/>